<dbReference type="EMBL" id="CDMZ01002514">
    <property type="protein sequence ID" value="CEM42709.1"/>
    <property type="molecule type" value="Genomic_DNA"/>
</dbReference>
<sequence length="215" mass="25849">MALFVSRSVLAVRTSRAALALRLSEPKRGVPGYAWSSVSGRRKYPMFAYFAPDPLIGDWMFAKFVRQWYADPSYYPYWGLAWFAIFGSFAYMVRLNWFDPHIYNRQGQVSKLEPDRYRQWTYSLPYYNHHFRNVCARHRWCMIDNEPDYADAAHPWGIRPARHQSPIRHFWAFTVPKYRVDDPLYEHCTHEEVERRYREMGYYKCREEGEGEGDE</sequence>
<name>A0A0G4HF92_9ALVE</name>
<evidence type="ECO:0000313" key="2">
    <source>
        <dbReference type="EMBL" id="CEM42709.1"/>
    </source>
</evidence>
<accession>A0A0G4HF92</accession>
<keyword evidence="1" id="KW-0472">Membrane</keyword>
<keyword evidence="1" id="KW-1133">Transmembrane helix</keyword>
<dbReference type="PhylomeDB" id="A0A0G4HF92"/>
<proteinExistence type="predicted"/>
<keyword evidence="1" id="KW-0812">Transmembrane</keyword>
<protein>
    <submittedName>
        <fullName evidence="2">Uncharacterized protein</fullName>
    </submittedName>
</protein>
<evidence type="ECO:0000256" key="1">
    <source>
        <dbReference type="SAM" id="Phobius"/>
    </source>
</evidence>
<dbReference type="AlphaFoldDB" id="A0A0G4HF92"/>
<organism evidence="2">
    <name type="scientific">Chromera velia CCMP2878</name>
    <dbReference type="NCBI Taxonomy" id="1169474"/>
    <lineage>
        <taxon>Eukaryota</taxon>
        <taxon>Sar</taxon>
        <taxon>Alveolata</taxon>
        <taxon>Colpodellida</taxon>
        <taxon>Chromeraceae</taxon>
        <taxon>Chromera</taxon>
    </lineage>
</organism>
<feature type="transmembrane region" description="Helical" evidence="1">
    <location>
        <begin position="74"/>
        <end position="93"/>
    </location>
</feature>
<gene>
    <name evidence="2" type="ORF">Cvel_6631</name>
</gene>
<dbReference type="VEuPathDB" id="CryptoDB:Cvel_6631"/>
<reference evidence="2" key="1">
    <citation type="submission" date="2014-11" db="EMBL/GenBank/DDBJ databases">
        <authorList>
            <person name="Otto D Thomas"/>
            <person name="Naeem Raeece"/>
        </authorList>
    </citation>
    <scope>NUCLEOTIDE SEQUENCE</scope>
</reference>